<dbReference type="InterPro" id="IPR019273">
    <property type="entry name" value="Lunapark_Znf"/>
</dbReference>
<proteinExistence type="inferred from homology"/>
<comment type="function">
    <text evidence="1">Plays a role in determining ER morphology.</text>
</comment>
<dbReference type="Proteomes" id="UP001211907">
    <property type="component" value="Unassembled WGS sequence"/>
</dbReference>
<dbReference type="InterPro" id="IPR040115">
    <property type="entry name" value="Lnp"/>
</dbReference>
<dbReference type="GO" id="GO:0098826">
    <property type="term" value="C:endoplasmic reticulum tubular network membrane"/>
    <property type="evidence" value="ECO:0007669"/>
    <property type="project" value="UniProtKB-UniRule"/>
</dbReference>
<feature type="compositionally biased region" description="Low complexity" evidence="3">
    <location>
        <begin position="431"/>
        <end position="440"/>
    </location>
</feature>
<comment type="similarity">
    <text evidence="1">Belongs to the lunapark family.</text>
</comment>
<dbReference type="Pfam" id="PF10058">
    <property type="entry name" value="Zn_ribbon_10"/>
    <property type="match status" value="1"/>
</dbReference>
<feature type="coiled-coil region" evidence="2">
    <location>
        <begin position="9"/>
        <end position="36"/>
    </location>
</feature>
<feature type="transmembrane region" description="Helical" evidence="1">
    <location>
        <begin position="74"/>
        <end position="101"/>
    </location>
</feature>
<feature type="region of interest" description="Disordered" evidence="3">
    <location>
        <begin position="386"/>
        <end position="450"/>
    </location>
</feature>
<keyword evidence="1" id="KW-0812">Transmembrane</keyword>
<dbReference type="PANTHER" id="PTHR22166">
    <property type="entry name" value="ENDOPLASMIC RETICULUM JUNCTION FORMATION PROTEIN LUNAPARK"/>
    <property type="match status" value="1"/>
</dbReference>
<name>A0AAD5SZ17_9FUNG</name>
<keyword evidence="1" id="KW-0256">Endoplasmic reticulum</keyword>
<keyword evidence="2" id="KW-0175">Coiled coil</keyword>
<organism evidence="5 6">
    <name type="scientific">Physocladia obscura</name>
    <dbReference type="NCBI Taxonomy" id="109957"/>
    <lineage>
        <taxon>Eukaryota</taxon>
        <taxon>Fungi</taxon>
        <taxon>Fungi incertae sedis</taxon>
        <taxon>Chytridiomycota</taxon>
        <taxon>Chytridiomycota incertae sedis</taxon>
        <taxon>Chytridiomycetes</taxon>
        <taxon>Chytridiales</taxon>
        <taxon>Chytriomycetaceae</taxon>
        <taxon>Physocladia</taxon>
    </lineage>
</organism>
<comment type="domain">
    <text evidence="1">The C4-type zinc finger motif is necessary both for its ER three-way tubular junction localization and formation.</text>
</comment>
<comment type="subcellular location">
    <subcellularLocation>
        <location evidence="1">Endoplasmic reticulum membrane</location>
        <topology evidence="1">Multi-pass membrane protein</topology>
    </subcellularLocation>
</comment>
<evidence type="ECO:0000313" key="5">
    <source>
        <dbReference type="EMBL" id="KAJ3113312.1"/>
    </source>
</evidence>
<keyword evidence="1" id="KW-0863">Zinc-finger</keyword>
<keyword evidence="1" id="KW-1133">Transmembrane helix</keyword>
<comment type="caution">
    <text evidence="5">The sequence shown here is derived from an EMBL/GenBank/DDBJ whole genome shotgun (WGS) entry which is preliminary data.</text>
</comment>
<evidence type="ECO:0000256" key="2">
    <source>
        <dbReference type="SAM" id="Coils"/>
    </source>
</evidence>
<feature type="region of interest" description="Disordered" evidence="3">
    <location>
        <begin position="312"/>
        <end position="345"/>
    </location>
</feature>
<dbReference type="GO" id="GO:1903373">
    <property type="term" value="P:positive regulation of endoplasmic reticulum tubular network organization"/>
    <property type="evidence" value="ECO:0007669"/>
    <property type="project" value="UniProtKB-UniRule"/>
</dbReference>
<evidence type="ECO:0000256" key="1">
    <source>
        <dbReference type="RuleBase" id="RU367073"/>
    </source>
</evidence>
<feature type="domain" description="Lunapark zinc ribbon" evidence="4">
    <location>
        <begin position="234"/>
        <end position="286"/>
    </location>
</feature>
<dbReference type="EMBL" id="JADGJH010001459">
    <property type="protein sequence ID" value="KAJ3113312.1"/>
    <property type="molecule type" value="Genomic_DNA"/>
</dbReference>
<accession>A0AAD5SZ17</accession>
<evidence type="ECO:0000313" key="6">
    <source>
        <dbReference type="Proteomes" id="UP001211907"/>
    </source>
</evidence>
<sequence length="450" mass="48920">MLKWLTRSEEDYGNVLQQLEDELVGAEEALAVARSTSLALQAAVLKYGGALYAVYIVAFLLLDSVKPKPGDPAALWLAKLAVLALAPAAIYYTRVAVDVWYKAKIRSSSRKIETIRTTLKLKIEELKKKSGYYTTKNLLDKYETPQKPSRASPNTVQNTGTSTANTPNRVQTPTKPNAGGAAGTPKFHTPTSTIPFPSNQSIPTVNLQTPQKQVSSAITGIQTPNRSTPSSSSWFDRVMDAVVGDTEGPQNQYALICQSCFEHNGLAPPEQYSSIRFKCKSCGFLNVPHQYNSISRSNSVVDTARLPFSTTGSTTPLVRNQPSFDNGLLLPRPDSSLQSTRNPSPFDGSQIYDAATTVGTGQGPSHNELTFESDFEFRGRTRSRVEISGGGSGDFEFEQETEEVRPFEVQGGAGEDDDEGVLVEGTDNYDDVTAVRTAAADDAEGLRKRK</sequence>
<evidence type="ECO:0000259" key="4">
    <source>
        <dbReference type="Pfam" id="PF10058"/>
    </source>
</evidence>
<feature type="compositionally biased region" description="Polar residues" evidence="3">
    <location>
        <begin position="146"/>
        <end position="175"/>
    </location>
</feature>
<keyword evidence="1" id="KW-0472">Membrane</keyword>
<feature type="region of interest" description="Disordered" evidence="3">
    <location>
        <begin position="142"/>
        <end position="188"/>
    </location>
</feature>
<dbReference type="GO" id="GO:0008270">
    <property type="term" value="F:zinc ion binding"/>
    <property type="evidence" value="ECO:0007669"/>
    <property type="project" value="UniProtKB-KW"/>
</dbReference>
<protein>
    <recommendedName>
        <fullName evidence="1">Endoplasmic reticulum junction formation protein lunapark</fullName>
    </recommendedName>
</protein>
<dbReference type="PANTHER" id="PTHR22166:SF12">
    <property type="entry name" value="ENDOPLASMIC RETICULUM JUNCTION FORMATION PROTEIN LUNAPARK"/>
    <property type="match status" value="1"/>
</dbReference>
<keyword evidence="1" id="KW-0862">Zinc</keyword>
<feature type="compositionally biased region" description="Polar residues" evidence="3">
    <location>
        <begin position="312"/>
        <end position="324"/>
    </location>
</feature>
<feature type="transmembrane region" description="Helical" evidence="1">
    <location>
        <begin position="44"/>
        <end position="62"/>
    </location>
</feature>
<dbReference type="AlphaFoldDB" id="A0AAD5SZ17"/>
<gene>
    <name evidence="5" type="ORF">HK100_002025</name>
</gene>
<keyword evidence="1" id="KW-0479">Metal-binding</keyword>
<evidence type="ECO:0000256" key="3">
    <source>
        <dbReference type="SAM" id="MobiDB-lite"/>
    </source>
</evidence>
<reference evidence="5" key="1">
    <citation type="submission" date="2020-05" db="EMBL/GenBank/DDBJ databases">
        <title>Phylogenomic resolution of chytrid fungi.</title>
        <authorList>
            <person name="Stajich J.E."/>
            <person name="Amses K."/>
            <person name="Simmons R."/>
            <person name="Seto K."/>
            <person name="Myers J."/>
            <person name="Bonds A."/>
            <person name="Quandt C.A."/>
            <person name="Barry K."/>
            <person name="Liu P."/>
            <person name="Grigoriev I."/>
            <person name="Longcore J.E."/>
            <person name="James T.Y."/>
        </authorList>
    </citation>
    <scope>NUCLEOTIDE SEQUENCE</scope>
    <source>
        <strain evidence="5">JEL0513</strain>
    </source>
</reference>
<dbReference type="GO" id="GO:0071788">
    <property type="term" value="P:endoplasmic reticulum tubular network maintenance"/>
    <property type="evidence" value="ECO:0007669"/>
    <property type="project" value="UniProtKB-UniRule"/>
</dbReference>
<keyword evidence="6" id="KW-1185">Reference proteome</keyword>